<dbReference type="GO" id="GO:0051015">
    <property type="term" value="F:actin filament binding"/>
    <property type="evidence" value="ECO:0007669"/>
    <property type="project" value="TreeGrafter"/>
</dbReference>
<dbReference type="PROSITE" id="PS51049">
    <property type="entry name" value="KASH"/>
    <property type="match status" value="1"/>
</dbReference>
<evidence type="ECO:0000256" key="3">
    <source>
        <dbReference type="ARBA" id="ARBA00022692"/>
    </source>
</evidence>
<feature type="compositionally biased region" description="Basic residues" evidence="10">
    <location>
        <begin position="1246"/>
        <end position="1257"/>
    </location>
</feature>
<evidence type="ECO:0000259" key="11">
    <source>
        <dbReference type="PROSITE" id="PS51049"/>
    </source>
</evidence>
<dbReference type="InterPro" id="IPR002017">
    <property type="entry name" value="Spectrin_repeat"/>
</dbReference>
<keyword evidence="7" id="KW-0539">Nucleus</keyword>
<feature type="compositionally biased region" description="Basic and acidic residues" evidence="10">
    <location>
        <begin position="707"/>
        <end position="721"/>
    </location>
</feature>
<feature type="region of interest" description="Disordered" evidence="10">
    <location>
        <begin position="668"/>
        <end position="866"/>
    </location>
</feature>
<feature type="coiled-coil region" evidence="9">
    <location>
        <begin position="2691"/>
        <end position="2738"/>
    </location>
</feature>
<feature type="compositionally biased region" description="Basic residues" evidence="10">
    <location>
        <begin position="789"/>
        <end position="799"/>
    </location>
</feature>
<proteinExistence type="inferred from homology"/>
<feature type="domain" description="KASH" evidence="11">
    <location>
        <begin position="3799"/>
        <end position="3858"/>
    </location>
</feature>
<dbReference type="PANTHER" id="PTHR47535">
    <property type="entry name" value="MUSCLE-SPECIFIC PROTEIN 300 KDA, ISOFORM G"/>
    <property type="match status" value="1"/>
</dbReference>
<evidence type="ECO:0000256" key="2">
    <source>
        <dbReference type="ARBA" id="ARBA00008619"/>
    </source>
</evidence>
<evidence type="ECO:0000256" key="10">
    <source>
        <dbReference type="SAM" id="MobiDB-lite"/>
    </source>
</evidence>
<keyword evidence="6 8" id="KW-0472">Membrane</keyword>
<evidence type="ECO:0000256" key="9">
    <source>
        <dbReference type="SAM" id="Coils"/>
    </source>
</evidence>
<evidence type="ECO:0000256" key="4">
    <source>
        <dbReference type="ARBA" id="ARBA00022737"/>
    </source>
</evidence>
<feature type="coiled-coil region" evidence="9">
    <location>
        <begin position="1564"/>
        <end position="1591"/>
    </location>
</feature>
<dbReference type="Pfam" id="PF10541">
    <property type="entry name" value="KASH"/>
    <property type="match status" value="1"/>
</dbReference>
<feature type="compositionally biased region" description="Acidic residues" evidence="10">
    <location>
        <begin position="751"/>
        <end position="763"/>
    </location>
</feature>
<feature type="compositionally biased region" description="Polar residues" evidence="10">
    <location>
        <begin position="444"/>
        <end position="461"/>
    </location>
</feature>
<evidence type="ECO:0000313" key="13">
    <source>
        <dbReference type="Proteomes" id="UP001329430"/>
    </source>
</evidence>
<dbReference type="InterPro" id="IPR052403">
    <property type="entry name" value="LINC-complex_assoc"/>
</dbReference>
<evidence type="ECO:0000256" key="1">
    <source>
        <dbReference type="ARBA" id="ARBA00004126"/>
    </source>
</evidence>
<dbReference type="Proteomes" id="UP001329430">
    <property type="component" value="Chromosome 4"/>
</dbReference>
<protein>
    <recommendedName>
        <fullName evidence="11">KASH domain-containing protein</fullName>
    </recommendedName>
</protein>
<feature type="region of interest" description="Disordered" evidence="10">
    <location>
        <begin position="431"/>
        <end position="473"/>
    </location>
</feature>
<dbReference type="EMBL" id="JAVRBK010000004">
    <property type="protein sequence ID" value="KAK5645556.1"/>
    <property type="molecule type" value="Genomic_DNA"/>
</dbReference>
<dbReference type="SUPFAM" id="SSF46966">
    <property type="entry name" value="Spectrin repeat"/>
    <property type="match status" value="8"/>
</dbReference>
<feature type="topological domain" description="Cytoplasmic" evidence="8">
    <location>
        <begin position="1"/>
        <end position="3807"/>
    </location>
</feature>
<dbReference type="InterPro" id="IPR012315">
    <property type="entry name" value="KASH"/>
</dbReference>
<feature type="region of interest" description="Disordered" evidence="10">
    <location>
        <begin position="1379"/>
        <end position="1403"/>
    </location>
</feature>
<evidence type="ECO:0000313" key="12">
    <source>
        <dbReference type="EMBL" id="KAK5645556.1"/>
    </source>
</evidence>
<keyword evidence="5" id="KW-1133">Transmembrane helix</keyword>
<dbReference type="GO" id="GO:0005640">
    <property type="term" value="C:nuclear outer membrane"/>
    <property type="evidence" value="ECO:0007669"/>
    <property type="project" value="TreeGrafter"/>
</dbReference>
<reference evidence="12 13" key="1">
    <citation type="journal article" date="2024" name="Insects">
        <title>An Improved Chromosome-Level Genome Assembly of the Firefly Pyrocoelia pectoralis.</title>
        <authorList>
            <person name="Fu X."/>
            <person name="Meyer-Rochow V.B."/>
            <person name="Ballantyne L."/>
            <person name="Zhu X."/>
        </authorList>
    </citation>
    <scope>NUCLEOTIDE SEQUENCE [LARGE SCALE GENOMIC DNA]</scope>
    <source>
        <strain evidence="12">XCY_ONT2</strain>
    </source>
</reference>
<dbReference type="GO" id="GO:0034993">
    <property type="term" value="C:meiotic nuclear membrane microtubule tethering complex"/>
    <property type="evidence" value="ECO:0007669"/>
    <property type="project" value="TreeGrafter"/>
</dbReference>
<feature type="compositionally biased region" description="Basic residues" evidence="10">
    <location>
        <begin position="688"/>
        <end position="698"/>
    </location>
</feature>
<dbReference type="SMART" id="SM00150">
    <property type="entry name" value="SPEC"/>
    <property type="match status" value="9"/>
</dbReference>
<dbReference type="PANTHER" id="PTHR47535:SF1">
    <property type="entry name" value="NESPRIN-1"/>
    <property type="match status" value="1"/>
</dbReference>
<feature type="compositionally biased region" description="Basic residues" evidence="10">
    <location>
        <begin position="1391"/>
        <end position="1401"/>
    </location>
</feature>
<sequence>MPFEEIPVLTDTKQVTLTQPQPIGVSIETQTGPSLSSPSISQQLPINVEVQTFDETPTERETIKISKTVIGNQETIQIATKPTHTVDGEGDLLVEADYRTKPDMAEKPEEKTTELHIFHTKSDKPFETVMVEPDETTTEVIVDADGTKRIIVKKLQRTVVSRQQMMQQQHLTTLSTLSEGDVPVSQSFSQVTLQGQQSSTTIARGDGRKETLTSQNYGGKIMSGVPGGDIDVQEFQSEPEHHYTIVHGTEPGEVELQGIKLHEGDVTLVDNHLLPIDPNLIQQQGEEIHTSSSTVRAVVQQVTRKIIRKTRRIIRRIVIVDGKEQVTEEIVEEPEEVEVTEEGIPRVSINVTRTQDGVIVQEPMQTEPVVLEPDEENVTVDDGERYVFEQATIQKSPIVQSPSSVISEFIEKERSAPSVLSTRIIDQAPSVDAAPAVTREDKQPSPQLTQEASTSISSSLREPSPVEEISSPQKLETVTADVITALPGLVKVEHATSSPVTHVEVIVTATKSGSPTPVTEDDTKLVKPETPIETQAIDSLRQRQQVEPEIAMKATESLVTKPKLDVNSQFIITEQQSLYQQVPNMDEITLHLTETRIEAPEPDLKYEVSEPTSREIHFMLAVEEKQSDPQIPSPKVTVAMQLEDSEGGPVQKDVYVNLPTQQTTTFIQKVDDGPEEISLNSEIDHGGTKTKKKKKHKDLSKSITPEEEARPPTDVSEEKPLSVETSLAESTEIIIPDDSQASPDTPKYTEEFFDAATPDDENISEGITGYEPEDKTTVEEHLDDSEDKKKKRKKRKKQKERVNESEESAIPKSIDESSPFGESVQFSDEEGVKYVKPDEPKKEKKRKRKQKKSETELEPESDPAIVEAYSDELHSLNDSYKTMATPSEADSVKVIQEGYPTPPDSESVDSITSKIVTTVPVIEAVITQEVTMQTSPEVSEIVEDVKVKSSVEEIRPAVQVEQVSIQTTPEIPIETSEISLQTIELAEEVKPETTEMSSQVEITTSEFVTQTSTPEDVSPKLRTPTAIDVMTMETSMQTQSPPALVEETVQTITPEQVEPIRSDSQMQTTAVLSQEQYVQTITPDATQVQIKETSEFSSQIHPYDISEPLEEYAQTSPTPSAPPLDEITQTSTPDQPSPPHHFEPLPTRIETVETTSQTPPVVIKQPGETTPSSSLEGPYEVHVQAFVTLPSDADSLTPQKSELTPTLTMEDISSDSDMDIEVTVDGKSVQPKVVDFLESERAYSSQKRRGKKHKTKPKSAENKDLFAQFKRAEDTDLLDPNDLYSEVVKRGSRSSSPVPGEDEAEQIITSKVITDLDLAKLKSMEKPRVEQPETFVQVSFTIPGESSPEEKQIVTPVTTIEIQPSEVLVTELSIDTGNVPTSLPTKEKKPIKQKGKSKHKSSVTIEEVLSPTEIADTPLSPSTDVISEEMTRVWTAPAPVSKPKSSSADLISAERQAQIPSQINWNQIQTLERVKNLQNVQKSTHLSEVLFLASLNEPITEETIEEKNYAVQQNVNALKSAIHRGDVMVIQHTIVTTVETITTWLHTIEYRIYMQRQQTSDGPSREKVEEFSNLKEEIATIENNVKELHAALADTRDIYNEDERNRMKNYVESLESQLRVIEEITQQNEKIVADDFARWQQFINGLENISQLVNDIKKQLNSLIESDASPQTKLQELEELETLNRSHMLKTVHLISAARGLMRDFPNREIPLEVYTMHDVTKQIDHHIAIQREKSLHLLALAEEYVQTLKEFAHIIEIADALVDSPIAVRSLEHLEEEVQNHRKFFINLSHCRAILESLEENLDSETRALHSKLHQKLYQRASGILDKAAGRLQQMSLAASRWTVLEQGMKEEQRWLEVARGRVPDLSNVTSVDYDQYINLYQSLSLDISHHHTKLSHFNNNAQRLQELITCTNLEETYSRPLEIIIELYEDVSSKLKRLLLFRDSWTSYNYQTDKLEYWLKAAQQDLDSIDMQPSTNTPTPGHMKQFWELKAQHEVYNNTRMESANALEKSMQILPVADEMLQRKFHTELQDHWRNVSRQINDIQTAITENISAPDVPVNEKLLMLEQELEELKSIIEGLGGVIKSEEELNLYVERLQIMQGRVETIQNELGRLGLLSADECEKVGSLLALSKSVEIQVAEELEGSTVLRDRLQAIQRGLGRVRRNHSRLEQTLNQCESCEKLGSDVVEKAVVDCREVGEELVTLWQDLMGLRQLLHTLPMRLRVTVSPTKVERGISQLQDEHTALEKRCGQLLALLRSRLALWQRFEKQLELVQQSVQEADFMMDLFTVQGQVDYERILKATERLEGLSGDLVNRETLLAELRSCAEPLASSCTPEVSAHVEAAVTEAVTAWEDTCTNLRELCTRYQTAADLWKQYRDASELIREWCDTQMESVNGLEPEEAVKTVKVCQDTLAAHTSRLAELRNLVSEIAAAVGLDGNALLGGEVEALGHRLQDVRESLTILADVAEGQANSTNQIQEEFVKAKDYLTSVQMSVIGIDAVPDNQVEKKLETLRDHLLELSKTESRIQKMKDSSLEKSRPRRTESSIIEILQLWQQVFRETFQQYHRLSTRLIKNEDSMAALKLWQEYLLHVQQFLLGSIPSEYNSLAEHQRLLEVHQNLLTTQQSILQPLSNRDSKLYELNLLEQFNTLTNLHNETLSKIIDRHGEVSNRLSAWDRYRYDQNRLLGWLKDMEKERERLQLRYINIRRVPKVLAKIQTLLSQIPQGEEQSEQLQKQQPQLLQFSDDAFGASIRMEHVAIVQRISNLQAGLDTWKQFLERIGALVKVYEEKVKKIQDLFDSFQDTINSNSQELPGTHSVIAYRLETLRQIRGKLNDLTKDLEQLGVTQEQLKECVSPMDMKTISQRMWLLWHQQGDIDHQLTILCHQLEERLGLRSAFEARQSRFIIWADNLEKRLEEEQEKGDPSEVLRRLETDLQTEMSLKNHEYKWLTYTGKELVSACGEDYSDVVAKQNLQVKTDEVRKRWERLEQLGKNRISKIQDMTQTMLQLELRIAEIKSWLHQTEIKLSKPIVFESSNKDVIDKLIQEHDVLKKSIEKESVIIGEVINLWELLLSDADVWKIYFTTESITLDIQNIEKRWKIVCGKAVERKQKLVFVWKLLLEILRVCSEQEQWLTAQDDALKQLDKPVNKQSREQISEKITKLENLIKEVESRSPTFEILEQTYSKLAKTSGLDPMNVRKLTSHVRQSIIKWRDILPNAQGVLQNLQRELALYKEFVAAHGNAIMGLTRIDAQLTELQHLISPEIESPVIERLEKLEKIDQSLTAQNTILENADKLGLLLMQRRPKPESTKIQEMIDEYQLLWKDIQERIITLKSNLKMQRREMDEGVQVETLKFEQDTAVQVNTLPPHLQRMMSITPKDAYMVELASAIGESTSNVNKLQSIVDKDIPQQGSTELHIIAKQIAKLLVTCQSSIELMNHLHDVLIDECDATEDEARSEEVKALSTRYSNLISKAKQKETKIRELRSSISDAYSFLCEHEAGRLLCPLCTKRNWAQLDNDLWRLEQWLQAAEGIQSSQRSPPSNIELLEDVIQDHREFLLDLDSHKSIIRSLNIVGTHLADHAEDTERADKLRERLDDDNKRWDGVCLSAATWQTTLQKALMDNRQFHLIVEELCAWLEKTENQIKASEPVDLTVDTESINNKFERFCLLKSELEHCEPRVMSLQENANQLLRHEQAPEGSITICTRLNELRLKLHSLIRLTRIYVLKLGAVLGRDPNELGLDFVSSSITAGPSLHSLSYNLLDQATATQGAPAAQDNSTYTGNTDDLKINTTVLRRGYHFLGRVIRASLPIQAIMLLLLGVASLVPYTEDDYACSLVNTFANSFNPTLRYPDGPPPI</sequence>
<keyword evidence="4" id="KW-0677">Repeat</keyword>
<feature type="topological domain" description="Perinuclear space" evidence="8">
    <location>
        <begin position="3829"/>
        <end position="3858"/>
    </location>
</feature>
<dbReference type="InterPro" id="IPR018159">
    <property type="entry name" value="Spectrin/alpha-actinin"/>
</dbReference>
<feature type="region of interest" description="Disordered" evidence="10">
    <location>
        <begin position="1240"/>
        <end position="1263"/>
    </location>
</feature>
<dbReference type="CDD" id="cd00176">
    <property type="entry name" value="SPEC"/>
    <property type="match status" value="3"/>
</dbReference>
<dbReference type="Gene3D" id="1.20.58.60">
    <property type="match status" value="6"/>
</dbReference>
<keyword evidence="3 8" id="KW-0812">Transmembrane</keyword>
<feature type="compositionally biased region" description="Basic and acidic residues" evidence="10">
    <location>
        <begin position="830"/>
        <end position="842"/>
    </location>
</feature>
<evidence type="ECO:0000256" key="5">
    <source>
        <dbReference type="ARBA" id="ARBA00022989"/>
    </source>
</evidence>
<organism evidence="12 13">
    <name type="scientific">Pyrocoelia pectoralis</name>
    <dbReference type="NCBI Taxonomy" id="417401"/>
    <lineage>
        <taxon>Eukaryota</taxon>
        <taxon>Metazoa</taxon>
        <taxon>Ecdysozoa</taxon>
        <taxon>Arthropoda</taxon>
        <taxon>Hexapoda</taxon>
        <taxon>Insecta</taxon>
        <taxon>Pterygota</taxon>
        <taxon>Neoptera</taxon>
        <taxon>Endopterygota</taxon>
        <taxon>Coleoptera</taxon>
        <taxon>Polyphaga</taxon>
        <taxon>Elateriformia</taxon>
        <taxon>Elateroidea</taxon>
        <taxon>Lampyridae</taxon>
        <taxon>Lampyrinae</taxon>
        <taxon>Pyrocoelia</taxon>
    </lineage>
</organism>
<comment type="similarity">
    <text evidence="2">Belongs to the nesprin family.</text>
</comment>
<keyword evidence="9" id="KW-0175">Coiled coil</keyword>
<dbReference type="FunFam" id="1.20.58.60:FF:000171">
    <property type="entry name" value="Uncharacterized protein, isoform B"/>
    <property type="match status" value="1"/>
</dbReference>
<comment type="subcellular location">
    <subcellularLocation>
        <location evidence="1">Nucleus membrane</location>
    </subcellularLocation>
</comment>
<evidence type="ECO:0000256" key="6">
    <source>
        <dbReference type="ARBA" id="ARBA00023136"/>
    </source>
</evidence>
<evidence type="ECO:0000256" key="8">
    <source>
        <dbReference type="PROSITE-ProRule" id="PRU00385"/>
    </source>
</evidence>
<evidence type="ECO:0000256" key="7">
    <source>
        <dbReference type="ARBA" id="ARBA00023242"/>
    </source>
</evidence>
<accession>A0AAN7VHT0</accession>
<dbReference type="Pfam" id="PF00435">
    <property type="entry name" value="Spectrin"/>
    <property type="match status" value="1"/>
</dbReference>
<name>A0AAN7VHT0_9COLE</name>
<gene>
    <name evidence="12" type="ORF">RI129_006856</name>
</gene>
<dbReference type="GO" id="GO:0007097">
    <property type="term" value="P:nuclear migration"/>
    <property type="evidence" value="ECO:0007669"/>
    <property type="project" value="TreeGrafter"/>
</dbReference>
<dbReference type="SMART" id="SM01249">
    <property type="entry name" value="KASH"/>
    <property type="match status" value="1"/>
</dbReference>
<comment type="caution">
    <text evidence="12">The sequence shown here is derived from an EMBL/GenBank/DDBJ whole genome shotgun (WGS) entry which is preliminary data.</text>
</comment>
<keyword evidence="13" id="KW-1185">Reference proteome</keyword>
<feature type="region of interest" description="Disordered" evidence="10">
    <location>
        <begin position="1111"/>
        <end position="1175"/>
    </location>
</feature>
<dbReference type="GO" id="GO:0005737">
    <property type="term" value="C:cytoplasm"/>
    <property type="evidence" value="ECO:0007669"/>
    <property type="project" value="TreeGrafter"/>
</dbReference>